<gene>
    <name evidence="1" type="ORF">H5410_057079</name>
</gene>
<dbReference type="Proteomes" id="UP000824120">
    <property type="component" value="Chromosome 11"/>
</dbReference>
<protein>
    <submittedName>
        <fullName evidence="1">Uncharacterized protein</fullName>
    </submittedName>
</protein>
<reference evidence="1 2" key="1">
    <citation type="submission" date="2020-09" db="EMBL/GenBank/DDBJ databases">
        <title>De no assembly of potato wild relative species, Solanum commersonii.</title>
        <authorList>
            <person name="Cho K."/>
        </authorList>
    </citation>
    <scope>NUCLEOTIDE SEQUENCE [LARGE SCALE GENOMIC DNA]</scope>
    <source>
        <strain evidence="1">LZ3.2</strain>
        <tissue evidence="1">Leaf</tissue>
    </source>
</reference>
<organism evidence="1 2">
    <name type="scientific">Solanum commersonii</name>
    <name type="common">Commerson's wild potato</name>
    <name type="synonym">Commerson's nightshade</name>
    <dbReference type="NCBI Taxonomy" id="4109"/>
    <lineage>
        <taxon>Eukaryota</taxon>
        <taxon>Viridiplantae</taxon>
        <taxon>Streptophyta</taxon>
        <taxon>Embryophyta</taxon>
        <taxon>Tracheophyta</taxon>
        <taxon>Spermatophyta</taxon>
        <taxon>Magnoliopsida</taxon>
        <taxon>eudicotyledons</taxon>
        <taxon>Gunneridae</taxon>
        <taxon>Pentapetalae</taxon>
        <taxon>asterids</taxon>
        <taxon>lamiids</taxon>
        <taxon>Solanales</taxon>
        <taxon>Solanaceae</taxon>
        <taxon>Solanoideae</taxon>
        <taxon>Solaneae</taxon>
        <taxon>Solanum</taxon>
    </lineage>
</organism>
<sequence>MVGSHSRSFQLIRSLLSYTVPPLHSNELLGLPGNAEVKVRKMLKSASWRAKDPVGESLNLSAIPT</sequence>
<evidence type="ECO:0000313" key="1">
    <source>
        <dbReference type="EMBL" id="KAG5576945.1"/>
    </source>
</evidence>
<name>A0A9J5WM01_SOLCO</name>
<evidence type="ECO:0000313" key="2">
    <source>
        <dbReference type="Proteomes" id="UP000824120"/>
    </source>
</evidence>
<dbReference type="AlphaFoldDB" id="A0A9J5WM01"/>
<comment type="caution">
    <text evidence="1">The sequence shown here is derived from an EMBL/GenBank/DDBJ whole genome shotgun (WGS) entry which is preliminary data.</text>
</comment>
<dbReference type="EMBL" id="JACXVP010000011">
    <property type="protein sequence ID" value="KAG5576945.1"/>
    <property type="molecule type" value="Genomic_DNA"/>
</dbReference>
<keyword evidence="2" id="KW-1185">Reference proteome</keyword>
<proteinExistence type="predicted"/>
<accession>A0A9J5WM01</accession>